<dbReference type="InterPro" id="IPR008318">
    <property type="entry name" value="UCP030820"/>
</dbReference>
<proteinExistence type="predicted"/>
<dbReference type="Proteomes" id="UP000244248">
    <property type="component" value="Unassembled WGS sequence"/>
</dbReference>
<evidence type="ECO:0000313" key="1">
    <source>
        <dbReference type="EMBL" id="PTU30820.1"/>
    </source>
</evidence>
<gene>
    <name evidence="1" type="ORF">CJD38_10935</name>
</gene>
<evidence type="ECO:0000313" key="2">
    <source>
        <dbReference type="Proteomes" id="UP000244248"/>
    </source>
</evidence>
<dbReference type="RefSeq" id="WP_107940405.1">
    <property type="nucleotide sequence ID" value="NZ_QANS01000004.1"/>
</dbReference>
<protein>
    <submittedName>
        <fullName evidence="1">Oxidoreductase</fullName>
    </submittedName>
</protein>
<dbReference type="OrthoDB" id="9800421at2"/>
<dbReference type="PIRSF" id="PIRSF030820">
    <property type="entry name" value="UCP030820"/>
    <property type="match status" value="1"/>
</dbReference>
<dbReference type="Pfam" id="PF06073">
    <property type="entry name" value="DUF934"/>
    <property type="match status" value="1"/>
</dbReference>
<keyword evidence="2" id="KW-1185">Reference proteome</keyword>
<sequence>MSALIRNRQIVPNDVTILDDEAAAPQNGNFVVSLARWQKDNAQLRSLSVDVGVRLPNTADLTTIWAELEDRKLIVLDFPGFADGRAYSQARLLRDRYAYKGEILAVGGAVVRDQIQGMQRSGINSFLLRADQDPNVCLTAFDDFASAYQRATDKDMVIPREHRRSNSL</sequence>
<organism evidence="1 2">
    <name type="scientific">Stenotrophobium rhamnosiphilum</name>
    <dbReference type="NCBI Taxonomy" id="2029166"/>
    <lineage>
        <taxon>Bacteria</taxon>
        <taxon>Pseudomonadati</taxon>
        <taxon>Pseudomonadota</taxon>
        <taxon>Gammaproteobacteria</taxon>
        <taxon>Nevskiales</taxon>
        <taxon>Nevskiaceae</taxon>
        <taxon>Stenotrophobium</taxon>
    </lineage>
</organism>
<dbReference type="AlphaFoldDB" id="A0A2T5ME07"/>
<comment type="caution">
    <text evidence="1">The sequence shown here is derived from an EMBL/GenBank/DDBJ whole genome shotgun (WGS) entry which is preliminary data.</text>
</comment>
<accession>A0A2T5ME07</accession>
<dbReference type="EMBL" id="QANS01000004">
    <property type="protein sequence ID" value="PTU30820.1"/>
    <property type="molecule type" value="Genomic_DNA"/>
</dbReference>
<name>A0A2T5ME07_9GAMM</name>
<reference evidence="1 2" key="1">
    <citation type="submission" date="2018-04" db="EMBL/GenBank/DDBJ databases">
        <title>Novel species isolated from glacier.</title>
        <authorList>
            <person name="Liu Q."/>
            <person name="Xin Y.-H."/>
        </authorList>
    </citation>
    <scope>NUCLEOTIDE SEQUENCE [LARGE SCALE GENOMIC DNA]</scope>
    <source>
        <strain evidence="1 2">GT1R17</strain>
    </source>
</reference>